<proteinExistence type="predicted"/>
<dbReference type="Gene3D" id="2.60.120.260">
    <property type="entry name" value="Galactose-binding domain-like"/>
    <property type="match status" value="1"/>
</dbReference>
<feature type="domain" description="DOMON" evidence="5">
    <location>
        <begin position="669"/>
        <end position="789"/>
    </location>
</feature>
<dbReference type="PANTHER" id="PTHR46901">
    <property type="entry name" value="GH04942P"/>
    <property type="match status" value="1"/>
</dbReference>
<dbReference type="Proteomes" id="UP000183832">
    <property type="component" value="Unassembled WGS sequence"/>
</dbReference>
<keyword evidence="7" id="KW-1185">Reference proteome</keyword>
<feature type="disulfide bond" evidence="1">
    <location>
        <begin position="145"/>
        <end position="154"/>
    </location>
</feature>
<dbReference type="CDD" id="cd00054">
    <property type="entry name" value="EGF_CA"/>
    <property type="match status" value="1"/>
</dbReference>
<evidence type="ECO:0000256" key="1">
    <source>
        <dbReference type="PROSITE-ProRule" id="PRU00076"/>
    </source>
</evidence>
<feature type="transmembrane region" description="Helical" evidence="3">
    <location>
        <begin position="987"/>
        <end position="1010"/>
    </location>
</feature>
<keyword evidence="1" id="KW-1015">Disulfide bond</keyword>
<sequence>MKMFMGGYKIQILDHLERPKLDLTPSIKGSDFVRNDATAQSHEIRLPKNFTCDDCTMRLLRQADEWTNSYRFWSCADIDIKPRKEYRETCSSHGKFIATKCKCDKNYYGSRCQYWDECTVDQDCGLQGSCVDIGGTALPRKQCFCKLGWFGTGCNKKSPVKSTDIDMSLYTTKTLTPDFTIHWRLFKEQKEIEMVLVVNGTSWVGFGWRPKKLTAECRKFPALYDPGFSAVSPEPSSEPEPTSEPTSEPSSEPSGEPKAEHTNESSSKIQEPLALGSSKSKRVAAPQTPKIPTSKDEYTVSTSVSYRVSTVTGGRKKRAAQKSFKKSKKIEDSTTPEPEPNTPAAETEPTVAEPEPTVAEPEPTVAEPEPTVAEPEPTVAEPEPTVAEPEPTSAEPKTTVAEPEPAAPELKTTVAEPEPTAAEPKTTVAEPEPTAAEPKTTVAEPEPTAAEPKTTVPEPELTSPEPETKSEPKINLKSEKIVEKPSQKQTASKDYTPKHDFNPMDCTDIVIGTARGEMSRVWDYYTRDRSTPRLDTFWGGKSELTATGGFEKDGITTIIFRKKLDANEPTDHSITDDLMHVIWAKGQEPQKYVHFPPSGLEKEQALNPEFYQPDELKYHGHRLQRGYTQINFFDEDKPAQTAASPHELNNECHGHWKTPRDCSAEKHDCEYFISWQTAGKGDDIKFHIETNNTNTWTGVAFSDNQQMSQSDAIIGWFDSRNGRPFLMDTWITGYSAPLLDESQDISAITGSSNNGVTILDFTRKRISNDPQDFSFSDEHCLYMMFPVKGGAFNAVNKKTRKHEDVPIVTSNRVCIKSCGLDSTDYVGETTTPAPNRLAYAVSMKLINLADGFQAPKKGSQEYEDLSKTIQNNFNGVLGDIPGYYKLDEISFNKNDKDVIAKMNVLFDKARYEEGRSLDTDNKKSVDEKDEGKVIEKAIKESLASGKVGSLSVDPNFLDFEPLGIVAAPEESTKSRLAAFFQLSEVRLYTVLGCIAALVIVALLQATCTIMKSSKKSNRHKLVYTIPADATGMVYHHQSPRTYYYP</sequence>
<feature type="compositionally biased region" description="Low complexity" evidence="2">
    <location>
        <begin position="299"/>
        <end position="312"/>
    </location>
</feature>
<dbReference type="PROSITE" id="PS50836">
    <property type="entry name" value="DOMON"/>
    <property type="match status" value="2"/>
</dbReference>
<gene>
    <name evidence="6" type="primary">putative Proteoglycan 4</name>
    <name evidence="6" type="ORF">CLUMA_CG009149</name>
</gene>
<reference evidence="6 7" key="1">
    <citation type="submission" date="2015-04" db="EMBL/GenBank/DDBJ databases">
        <authorList>
            <person name="Syromyatnikov M.Y."/>
            <person name="Popov V.N."/>
        </authorList>
    </citation>
    <scope>NUCLEOTIDE SEQUENCE [LARGE SCALE GENOMIC DNA]</scope>
</reference>
<dbReference type="EMBL" id="CVRI01000042">
    <property type="protein sequence ID" value="CRK95691.1"/>
    <property type="molecule type" value="Genomic_DNA"/>
</dbReference>
<dbReference type="Gene3D" id="2.60.40.1210">
    <property type="entry name" value="Cellobiose dehydrogenase, cytochrome domain"/>
    <property type="match status" value="1"/>
</dbReference>
<feature type="compositionally biased region" description="Low complexity" evidence="2">
    <location>
        <begin position="232"/>
        <end position="254"/>
    </location>
</feature>
<comment type="caution">
    <text evidence="1">Lacks conserved residue(s) required for the propagation of feature annotation.</text>
</comment>
<dbReference type="Pfam" id="PF03351">
    <property type="entry name" value="DOMON"/>
    <property type="match status" value="2"/>
</dbReference>
<evidence type="ECO:0000256" key="2">
    <source>
        <dbReference type="SAM" id="MobiDB-lite"/>
    </source>
</evidence>
<name>A0A1J1I672_9DIPT</name>
<evidence type="ECO:0000259" key="4">
    <source>
        <dbReference type="PROSITE" id="PS50026"/>
    </source>
</evidence>
<feature type="compositionally biased region" description="Basic residues" evidence="2">
    <location>
        <begin position="314"/>
        <end position="328"/>
    </location>
</feature>
<protein>
    <submittedName>
        <fullName evidence="6">CLUMA_CG009149, isoform A</fullName>
    </submittedName>
</protein>
<evidence type="ECO:0000259" key="5">
    <source>
        <dbReference type="PROSITE" id="PS50836"/>
    </source>
</evidence>
<dbReference type="PROSITE" id="PS50026">
    <property type="entry name" value="EGF_3"/>
    <property type="match status" value="1"/>
</dbReference>
<evidence type="ECO:0000313" key="7">
    <source>
        <dbReference type="Proteomes" id="UP000183832"/>
    </source>
</evidence>
<feature type="domain" description="DOMON" evidence="5">
    <location>
        <begin position="458"/>
        <end position="586"/>
    </location>
</feature>
<feature type="region of interest" description="Disordered" evidence="2">
    <location>
        <begin position="229"/>
        <end position="499"/>
    </location>
</feature>
<dbReference type="PANTHER" id="PTHR46901:SF2">
    <property type="entry name" value="GH04942P"/>
    <property type="match status" value="1"/>
</dbReference>
<feature type="domain" description="EGF-like" evidence="4">
    <location>
        <begin position="114"/>
        <end position="155"/>
    </location>
</feature>
<feature type="compositionally biased region" description="Basic and acidic residues" evidence="2">
    <location>
        <begin position="466"/>
        <end position="486"/>
    </location>
</feature>
<keyword evidence="3" id="KW-0472">Membrane</keyword>
<dbReference type="SMART" id="SM00664">
    <property type="entry name" value="DoH"/>
    <property type="match status" value="2"/>
</dbReference>
<dbReference type="OrthoDB" id="188511at2759"/>
<organism evidence="6 7">
    <name type="scientific">Clunio marinus</name>
    <dbReference type="NCBI Taxonomy" id="568069"/>
    <lineage>
        <taxon>Eukaryota</taxon>
        <taxon>Metazoa</taxon>
        <taxon>Ecdysozoa</taxon>
        <taxon>Arthropoda</taxon>
        <taxon>Hexapoda</taxon>
        <taxon>Insecta</taxon>
        <taxon>Pterygota</taxon>
        <taxon>Neoptera</taxon>
        <taxon>Endopterygota</taxon>
        <taxon>Diptera</taxon>
        <taxon>Nematocera</taxon>
        <taxon>Chironomoidea</taxon>
        <taxon>Chironomidae</taxon>
        <taxon>Clunio</taxon>
    </lineage>
</organism>
<feature type="compositionally biased region" description="Low complexity" evidence="2">
    <location>
        <begin position="342"/>
        <end position="396"/>
    </location>
</feature>
<dbReference type="InterPro" id="IPR045266">
    <property type="entry name" value="DOH_DOMON"/>
</dbReference>
<evidence type="ECO:0000313" key="6">
    <source>
        <dbReference type="EMBL" id="CRK95691.1"/>
    </source>
</evidence>
<keyword evidence="3" id="KW-1133">Transmembrane helix</keyword>
<evidence type="ECO:0000256" key="3">
    <source>
        <dbReference type="SAM" id="Phobius"/>
    </source>
</evidence>
<dbReference type="InterPro" id="IPR000742">
    <property type="entry name" value="EGF"/>
</dbReference>
<dbReference type="CDD" id="cd09631">
    <property type="entry name" value="DOMON_DOH"/>
    <property type="match status" value="2"/>
</dbReference>
<keyword evidence="1" id="KW-0245">EGF-like domain</keyword>
<keyword evidence="3" id="KW-0812">Transmembrane</keyword>
<dbReference type="PROSITE" id="PS00022">
    <property type="entry name" value="EGF_1"/>
    <property type="match status" value="1"/>
</dbReference>
<dbReference type="PROSITE" id="PS01186">
    <property type="entry name" value="EGF_2"/>
    <property type="match status" value="1"/>
</dbReference>
<accession>A0A1J1I672</accession>
<dbReference type="AlphaFoldDB" id="A0A1J1I672"/>
<dbReference type="STRING" id="568069.A0A1J1I672"/>
<dbReference type="InterPro" id="IPR005018">
    <property type="entry name" value="DOMON_domain"/>
</dbReference>
<dbReference type="SUPFAM" id="SSF49344">
    <property type="entry name" value="CBD9-like"/>
    <property type="match status" value="1"/>
</dbReference>